<accession>E4Z675</accession>
<reference evidence="3" key="1">
    <citation type="journal article" date="2010" name="Science">
        <title>Plasticity of animal genome architecture unmasked by rapid evolution of a pelagic tunicate.</title>
        <authorList>
            <person name="Denoeud F."/>
            <person name="Henriet S."/>
            <person name="Mungpakdee S."/>
            <person name="Aury J.M."/>
            <person name="Da Silva C."/>
            <person name="Brinkmann H."/>
            <person name="Mikhaleva J."/>
            <person name="Olsen L.C."/>
            <person name="Jubin C."/>
            <person name="Canestro C."/>
            <person name="Bouquet J.M."/>
            <person name="Danks G."/>
            <person name="Poulain J."/>
            <person name="Campsteijn C."/>
            <person name="Adamski M."/>
            <person name="Cross I."/>
            <person name="Yadetie F."/>
            <person name="Muffato M."/>
            <person name="Louis A."/>
            <person name="Butcher S."/>
            <person name="Tsagkogeorga G."/>
            <person name="Konrad A."/>
            <person name="Singh S."/>
            <person name="Jensen M.F."/>
            <person name="Cong E.H."/>
            <person name="Eikeseth-Otteraa H."/>
            <person name="Noel B."/>
            <person name="Anthouard V."/>
            <person name="Porcel B.M."/>
            <person name="Kachouri-Lafond R."/>
            <person name="Nishino A."/>
            <person name="Ugolini M."/>
            <person name="Chourrout P."/>
            <person name="Nishida H."/>
            <person name="Aasland R."/>
            <person name="Huzurbazar S."/>
            <person name="Westhof E."/>
            <person name="Delsuc F."/>
            <person name="Lehrach H."/>
            <person name="Reinhardt R."/>
            <person name="Weissenbach J."/>
            <person name="Roy S.W."/>
            <person name="Artiguenave F."/>
            <person name="Postlethwait J.H."/>
            <person name="Manak J.R."/>
            <person name="Thompson E.M."/>
            <person name="Jaillon O."/>
            <person name="Du Pasquier L."/>
            <person name="Boudinot P."/>
            <person name="Liberles D.A."/>
            <person name="Volff J.N."/>
            <person name="Philippe H."/>
            <person name="Lenhard B."/>
            <person name="Roest Crollius H."/>
            <person name="Wincker P."/>
            <person name="Chourrout D."/>
        </authorList>
    </citation>
    <scope>NUCLEOTIDE SEQUENCE [LARGE SCALE GENOMIC DNA]</scope>
</reference>
<dbReference type="EMBL" id="FN657948">
    <property type="protein sequence ID" value="CBY43203.1"/>
    <property type="molecule type" value="Genomic_DNA"/>
</dbReference>
<evidence type="ECO:0000256" key="2">
    <source>
        <dbReference type="SAM" id="Phobius"/>
    </source>
</evidence>
<evidence type="ECO:0000313" key="3">
    <source>
        <dbReference type="EMBL" id="CBY43203.1"/>
    </source>
</evidence>
<evidence type="ECO:0000256" key="1">
    <source>
        <dbReference type="SAM" id="MobiDB-lite"/>
    </source>
</evidence>
<protein>
    <submittedName>
        <fullName evidence="3">Uncharacterized protein</fullName>
    </submittedName>
</protein>
<dbReference type="Proteomes" id="UP000011014">
    <property type="component" value="Unassembled WGS sequence"/>
</dbReference>
<feature type="compositionally biased region" description="Basic and acidic residues" evidence="1">
    <location>
        <begin position="140"/>
        <end position="160"/>
    </location>
</feature>
<gene>
    <name evidence="3" type="ORF">GSOID_T00027783001</name>
</gene>
<feature type="transmembrane region" description="Helical" evidence="2">
    <location>
        <begin position="36"/>
        <end position="52"/>
    </location>
</feature>
<sequence>ARVNLANAFEYVLFKNFQIKLNQHVNFYMRLTAKKLIIMGLLIIGLGTFFDFDANKAEMLLDDGDKELGEYYGSMRNKYIQFMGFDYDHVKFDEIGKDLKVDPIPKKKTVEQKKVELEFDIKDDPVKEVKDLHTEEELIEESVKEESAAQKVSGDEKTREPQAANDRANHAELMMSVNNQPAIPKDDPRLPKFIVVGVMKCGTGATQELEKAYWQAYNQ</sequence>
<keyword evidence="2" id="KW-1133">Transmembrane helix</keyword>
<feature type="region of interest" description="Disordered" evidence="1">
    <location>
        <begin position="140"/>
        <end position="163"/>
    </location>
</feature>
<name>E4Z675_OIKDI</name>
<dbReference type="AlphaFoldDB" id="E4Z675"/>
<keyword evidence="2" id="KW-0472">Membrane</keyword>
<organism evidence="3">
    <name type="scientific">Oikopleura dioica</name>
    <name type="common">Tunicate</name>
    <dbReference type="NCBI Taxonomy" id="34765"/>
    <lineage>
        <taxon>Eukaryota</taxon>
        <taxon>Metazoa</taxon>
        <taxon>Chordata</taxon>
        <taxon>Tunicata</taxon>
        <taxon>Appendicularia</taxon>
        <taxon>Copelata</taxon>
        <taxon>Oikopleuridae</taxon>
        <taxon>Oikopleura</taxon>
    </lineage>
</organism>
<feature type="non-terminal residue" evidence="3">
    <location>
        <position position="1"/>
    </location>
</feature>
<proteinExistence type="predicted"/>
<keyword evidence="2" id="KW-0812">Transmembrane</keyword>